<name>A0A426SAE8_9ACTN</name>
<organism evidence="1 2">
    <name type="scientific">Streptomyces griseofuscus</name>
    <dbReference type="NCBI Taxonomy" id="146922"/>
    <lineage>
        <taxon>Bacteria</taxon>
        <taxon>Bacillati</taxon>
        <taxon>Actinomycetota</taxon>
        <taxon>Actinomycetes</taxon>
        <taxon>Kitasatosporales</taxon>
        <taxon>Streptomycetaceae</taxon>
        <taxon>Streptomyces</taxon>
    </lineage>
</organism>
<dbReference type="EMBL" id="PDES01000004">
    <property type="protein sequence ID" value="RRQ87439.1"/>
    <property type="molecule type" value="Genomic_DNA"/>
</dbReference>
<reference evidence="1 2" key="1">
    <citation type="submission" date="2017-10" db="EMBL/GenBank/DDBJ databases">
        <title>Draft genome of actinobacteria isolated from guarana (Paullinia cupana (Mart.) Ducke.</title>
        <authorList>
            <person name="Siqueira K.A."/>
            <person name="Liotti R.G."/>
            <person name="Mendes T.A."/>
            <person name="Soares M.A."/>
        </authorList>
    </citation>
    <scope>NUCLEOTIDE SEQUENCE [LARGE SCALE GENOMIC DNA]</scope>
    <source>
        <strain evidence="1 2">199</strain>
    </source>
</reference>
<keyword evidence="2" id="KW-1185">Reference proteome</keyword>
<gene>
    <name evidence="1" type="ORF">CQW44_10960</name>
</gene>
<protein>
    <submittedName>
        <fullName evidence="1">Uncharacterized protein</fullName>
    </submittedName>
</protein>
<dbReference type="Proteomes" id="UP000276379">
    <property type="component" value="Unassembled WGS sequence"/>
</dbReference>
<evidence type="ECO:0000313" key="2">
    <source>
        <dbReference type="Proteomes" id="UP000276379"/>
    </source>
</evidence>
<evidence type="ECO:0000313" key="1">
    <source>
        <dbReference type="EMBL" id="RRQ87439.1"/>
    </source>
</evidence>
<comment type="caution">
    <text evidence="1">The sequence shown here is derived from an EMBL/GenBank/DDBJ whole genome shotgun (WGS) entry which is preliminary data.</text>
</comment>
<proteinExistence type="predicted"/>
<dbReference type="RefSeq" id="WP_125208314.1">
    <property type="nucleotide sequence ID" value="NZ_PDER01000003.1"/>
</dbReference>
<accession>A0A426SAE8</accession>
<dbReference type="AlphaFoldDB" id="A0A426SAE8"/>
<sequence>MRTKSTMGKKMIRSGLVATFSAVVALGVLSGPFGAKSDLRADTKWPSVATLDAGSVVRADTKWPGDTKWPSVAAAGVTNVVPADTKWPTDTKWPSVAGS</sequence>